<evidence type="ECO:0000256" key="1">
    <source>
        <dbReference type="SAM" id="MobiDB-lite"/>
    </source>
</evidence>
<keyword evidence="3" id="KW-1185">Reference proteome</keyword>
<evidence type="ECO:0000313" key="2">
    <source>
        <dbReference type="EnsemblPlants" id="OBART02G24630.1"/>
    </source>
</evidence>
<feature type="compositionally biased region" description="Polar residues" evidence="1">
    <location>
        <begin position="34"/>
        <end position="43"/>
    </location>
</feature>
<evidence type="ECO:0000313" key="3">
    <source>
        <dbReference type="Proteomes" id="UP000026960"/>
    </source>
</evidence>
<feature type="region of interest" description="Disordered" evidence="1">
    <location>
        <begin position="1"/>
        <end position="84"/>
    </location>
</feature>
<reference evidence="2" key="2">
    <citation type="submission" date="2015-03" db="UniProtKB">
        <authorList>
            <consortium name="EnsemblPlants"/>
        </authorList>
    </citation>
    <scope>IDENTIFICATION</scope>
</reference>
<dbReference type="PaxDb" id="65489-OBART02G24630.1"/>
<feature type="compositionally biased region" description="Basic and acidic residues" evidence="1">
    <location>
        <begin position="49"/>
        <end position="59"/>
    </location>
</feature>
<dbReference type="Gramene" id="OBART02G24630.1">
    <property type="protein sequence ID" value="OBART02G24630.1"/>
    <property type="gene ID" value="OBART02G24630"/>
</dbReference>
<proteinExistence type="predicted"/>
<dbReference type="EnsemblPlants" id="OBART02G24630.1">
    <property type="protein sequence ID" value="OBART02G24630.1"/>
    <property type="gene ID" value="OBART02G24630"/>
</dbReference>
<name>A0A0D3F7S8_9ORYZ</name>
<reference evidence="2" key="1">
    <citation type="journal article" date="2009" name="Rice">
        <title>De Novo Next Generation Sequencing of Plant Genomes.</title>
        <authorList>
            <person name="Rounsley S."/>
            <person name="Marri P.R."/>
            <person name="Yu Y."/>
            <person name="He R."/>
            <person name="Sisneros N."/>
            <person name="Goicoechea J.L."/>
            <person name="Lee S.J."/>
            <person name="Angelova A."/>
            <person name="Kudrna D."/>
            <person name="Luo M."/>
            <person name="Affourtit J."/>
            <person name="Desany B."/>
            <person name="Knight J."/>
            <person name="Niazi F."/>
            <person name="Egholm M."/>
            <person name="Wing R.A."/>
        </authorList>
    </citation>
    <scope>NUCLEOTIDE SEQUENCE [LARGE SCALE GENOMIC DNA]</scope>
    <source>
        <strain evidence="2">cv. IRGC 105608</strain>
    </source>
</reference>
<organism evidence="2">
    <name type="scientific">Oryza barthii</name>
    <dbReference type="NCBI Taxonomy" id="65489"/>
    <lineage>
        <taxon>Eukaryota</taxon>
        <taxon>Viridiplantae</taxon>
        <taxon>Streptophyta</taxon>
        <taxon>Embryophyta</taxon>
        <taxon>Tracheophyta</taxon>
        <taxon>Spermatophyta</taxon>
        <taxon>Magnoliopsida</taxon>
        <taxon>Liliopsida</taxon>
        <taxon>Poales</taxon>
        <taxon>Poaceae</taxon>
        <taxon>BOP clade</taxon>
        <taxon>Oryzoideae</taxon>
        <taxon>Oryzeae</taxon>
        <taxon>Oryzinae</taxon>
        <taxon>Oryza</taxon>
    </lineage>
</organism>
<protein>
    <submittedName>
        <fullName evidence="2">Uncharacterized protein</fullName>
    </submittedName>
</protein>
<sequence length="84" mass="9377">MDFLCFNAPRKGSWPMGQAHERERGEGTADRLTRQGQARSTPRGQPRRMGREKGNRDGIGRLTARGGIRRTAASRREGRGRLTG</sequence>
<feature type="compositionally biased region" description="Basic and acidic residues" evidence="1">
    <location>
        <begin position="74"/>
        <end position="84"/>
    </location>
</feature>
<accession>A0A0D3F7S8</accession>
<dbReference type="HOGENOM" id="CLU_2531030_0_0_1"/>
<feature type="compositionally biased region" description="Basic and acidic residues" evidence="1">
    <location>
        <begin position="19"/>
        <end position="33"/>
    </location>
</feature>
<dbReference type="Proteomes" id="UP000026960">
    <property type="component" value="Chromosome 2"/>
</dbReference>
<dbReference type="AlphaFoldDB" id="A0A0D3F7S8"/>